<accession>A0A0E9U6X7</accession>
<dbReference type="AlphaFoldDB" id="A0A0E9U6X7"/>
<reference evidence="1" key="2">
    <citation type="journal article" date="2015" name="Fish Shellfish Immunol.">
        <title>Early steps in the European eel (Anguilla anguilla)-Vibrio vulnificus interaction in the gills: Role of the RtxA13 toxin.</title>
        <authorList>
            <person name="Callol A."/>
            <person name="Pajuelo D."/>
            <person name="Ebbesson L."/>
            <person name="Teles M."/>
            <person name="MacKenzie S."/>
            <person name="Amaro C."/>
        </authorList>
    </citation>
    <scope>NUCLEOTIDE SEQUENCE</scope>
</reference>
<sequence>MGCCYVLFIVFDLSSAHQWPSGLIIMPESVFCL</sequence>
<reference evidence="1" key="1">
    <citation type="submission" date="2014-11" db="EMBL/GenBank/DDBJ databases">
        <authorList>
            <person name="Amaro Gonzalez C."/>
        </authorList>
    </citation>
    <scope>NUCLEOTIDE SEQUENCE</scope>
</reference>
<proteinExistence type="predicted"/>
<evidence type="ECO:0000313" key="1">
    <source>
        <dbReference type="EMBL" id="JAH60895.1"/>
    </source>
</evidence>
<name>A0A0E9U6X7_ANGAN</name>
<dbReference type="EMBL" id="GBXM01047682">
    <property type="protein sequence ID" value="JAH60895.1"/>
    <property type="molecule type" value="Transcribed_RNA"/>
</dbReference>
<protein>
    <submittedName>
        <fullName evidence="1">Uncharacterized protein</fullName>
    </submittedName>
</protein>
<organism evidence="1">
    <name type="scientific">Anguilla anguilla</name>
    <name type="common">European freshwater eel</name>
    <name type="synonym">Muraena anguilla</name>
    <dbReference type="NCBI Taxonomy" id="7936"/>
    <lineage>
        <taxon>Eukaryota</taxon>
        <taxon>Metazoa</taxon>
        <taxon>Chordata</taxon>
        <taxon>Craniata</taxon>
        <taxon>Vertebrata</taxon>
        <taxon>Euteleostomi</taxon>
        <taxon>Actinopterygii</taxon>
        <taxon>Neopterygii</taxon>
        <taxon>Teleostei</taxon>
        <taxon>Anguilliformes</taxon>
        <taxon>Anguillidae</taxon>
        <taxon>Anguilla</taxon>
    </lineage>
</organism>